<dbReference type="PANTHER" id="PTHR33525">
    <property type="match status" value="1"/>
</dbReference>
<dbReference type="Gene3D" id="1.10.3210.10">
    <property type="entry name" value="Hypothetical protein af1432"/>
    <property type="match status" value="1"/>
</dbReference>
<dbReference type="InterPro" id="IPR013976">
    <property type="entry name" value="HDOD"/>
</dbReference>
<reference evidence="2 3" key="1">
    <citation type="submission" date="2024-04" db="EMBL/GenBank/DDBJ databases">
        <title>Novel species of the genus Ideonella isolated from streams.</title>
        <authorList>
            <person name="Lu H."/>
        </authorList>
    </citation>
    <scope>NUCLEOTIDE SEQUENCE [LARGE SCALE GENOMIC DNA]</scope>
    <source>
        <strain evidence="2 3">DXS22W</strain>
    </source>
</reference>
<evidence type="ECO:0000313" key="2">
    <source>
        <dbReference type="EMBL" id="MEK8050787.1"/>
    </source>
</evidence>
<evidence type="ECO:0000313" key="3">
    <source>
        <dbReference type="Proteomes" id="UP001365405"/>
    </source>
</evidence>
<dbReference type="SUPFAM" id="SSF109604">
    <property type="entry name" value="HD-domain/PDEase-like"/>
    <property type="match status" value="1"/>
</dbReference>
<accession>A0ABU9CFZ4</accession>
<keyword evidence="3" id="KW-1185">Reference proteome</keyword>
<dbReference type="Proteomes" id="UP001365405">
    <property type="component" value="Unassembled WGS sequence"/>
</dbReference>
<comment type="caution">
    <text evidence="2">The sequence shown here is derived from an EMBL/GenBank/DDBJ whole genome shotgun (WGS) entry which is preliminary data.</text>
</comment>
<dbReference type="InterPro" id="IPR052340">
    <property type="entry name" value="RNase_Y/CdgJ"/>
</dbReference>
<proteinExistence type="predicted"/>
<dbReference type="RefSeq" id="WP_341410479.1">
    <property type="nucleotide sequence ID" value="NZ_JBBUTH010000005.1"/>
</dbReference>
<dbReference type="PANTHER" id="PTHR33525:SF6">
    <property type="entry name" value="HDOD DOMAIN-CONTAINING PROTEIN"/>
    <property type="match status" value="1"/>
</dbReference>
<evidence type="ECO:0000259" key="1">
    <source>
        <dbReference type="PROSITE" id="PS51833"/>
    </source>
</evidence>
<organism evidence="2 3">
    <name type="scientific">Pseudaquabacterium inlustre</name>
    <dbReference type="NCBI Taxonomy" id="2984192"/>
    <lineage>
        <taxon>Bacteria</taxon>
        <taxon>Pseudomonadati</taxon>
        <taxon>Pseudomonadota</taxon>
        <taxon>Betaproteobacteria</taxon>
        <taxon>Burkholderiales</taxon>
        <taxon>Sphaerotilaceae</taxon>
        <taxon>Pseudaquabacterium</taxon>
    </lineage>
</organism>
<protein>
    <submittedName>
        <fullName evidence="2">HDOD domain-containing protein</fullName>
    </submittedName>
</protein>
<sequence length="294" mass="31982">MSPTAAARASTAAIQAEIEQARRCGPLQHIAIPPCPTLLLRLKDALAPREPDLTEVAHIASHDVAMSAALIRLANSPLHSGGHTVSTVGQAMTLLGLDETARAMTEFLVAKALPVRSAQLERFWERSRRRAVAMAFIARQLPGLPVDLAHAHGLFCHVGLPVLLQCVRGYAATLMEADMRHDRSGVATENANHRTDHAVTGALVCKLWRFSPTLVASVRLHHDLAHLGDAGADNEVHTLVAAGLLAEHLMRRAERMPPDREWHDHADTALDWLAVPATELEAWEDQLQPLFDAA</sequence>
<feature type="domain" description="HDOD" evidence="1">
    <location>
        <begin position="32"/>
        <end position="224"/>
    </location>
</feature>
<name>A0ABU9CFZ4_9BURK</name>
<dbReference type="EMBL" id="JBBUTH010000005">
    <property type="protein sequence ID" value="MEK8050787.1"/>
    <property type="molecule type" value="Genomic_DNA"/>
</dbReference>
<dbReference type="Pfam" id="PF08668">
    <property type="entry name" value="HDOD"/>
    <property type="match status" value="1"/>
</dbReference>
<dbReference type="PROSITE" id="PS51833">
    <property type="entry name" value="HDOD"/>
    <property type="match status" value="1"/>
</dbReference>
<gene>
    <name evidence="2" type="ORF">AACH10_11115</name>
</gene>